<feature type="chain" id="PRO_5008398895" description="Peptidase M12A domain-containing protein" evidence="2">
    <location>
        <begin position="19"/>
        <end position="294"/>
    </location>
</feature>
<proteinExistence type="predicted"/>
<organism evidence="3 4">
    <name type="scientific">Glossina austeni</name>
    <name type="common">Savannah tsetse fly</name>
    <dbReference type="NCBI Taxonomy" id="7395"/>
    <lineage>
        <taxon>Eukaryota</taxon>
        <taxon>Metazoa</taxon>
        <taxon>Ecdysozoa</taxon>
        <taxon>Arthropoda</taxon>
        <taxon>Hexapoda</taxon>
        <taxon>Insecta</taxon>
        <taxon>Pterygota</taxon>
        <taxon>Neoptera</taxon>
        <taxon>Endopterygota</taxon>
        <taxon>Diptera</taxon>
        <taxon>Brachycera</taxon>
        <taxon>Muscomorpha</taxon>
        <taxon>Hippoboscoidea</taxon>
        <taxon>Glossinidae</taxon>
        <taxon>Glossina</taxon>
    </lineage>
</organism>
<evidence type="ECO:0008006" key="5">
    <source>
        <dbReference type="Google" id="ProtNLM"/>
    </source>
</evidence>
<keyword evidence="4" id="KW-1185">Reference proteome</keyword>
<name>A0A1A9UY29_GLOAU</name>
<dbReference type="InterPro" id="IPR024079">
    <property type="entry name" value="MetalloPept_cat_dom_sf"/>
</dbReference>
<evidence type="ECO:0000313" key="3">
    <source>
        <dbReference type="EnsemblMetazoa" id="GAUT019494-PA"/>
    </source>
</evidence>
<dbReference type="VEuPathDB" id="VectorBase:GAUT019494"/>
<evidence type="ECO:0000313" key="4">
    <source>
        <dbReference type="Proteomes" id="UP000078200"/>
    </source>
</evidence>
<dbReference type="AlphaFoldDB" id="A0A1A9UY29"/>
<dbReference type="Gene3D" id="3.40.390.10">
    <property type="entry name" value="Collagenase (Catalytic Domain)"/>
    <property type="match status" value="1"/>
</dbReference>
<feature type="region of interest" description="Disordered" evidence="1">
    <location>
        <begin position="111"/>
        <end position="134"/>
    </location>
</feature>
<feature type="signal peptide" evidence="2">
    <location>
        <begin position="1"/>
        <end position="18"/>
    </location>
</feature>
<evidence type="ECO:0000256" key="1">
    <source>
        <dbReference type="SAM" id="MobiDB-lite"/>
    </source>
</evidence>
<dbReference type="Proteomes" id="UP000078200">
    <property type="component" value="Unassembled WGS sequence"/>
</dbReference>
<protein>
    <recommendedName>
        <fullName evidence="5">Peptidase M12A domain-containing protein</fullName>
    </recommendedName>
</protein>
<reference evidence="3" key="1">
    <citation type="submission" date="2020-05" db="UniProtKB">
        <authorList>
            <consortium name="EnsemblMetazoa"/>
        </authorList>
    </citation>
    <scope>IDENTIFICATION</scope>
    <source>
        <strain evidence="3">TTRI</strain>
    </source>
</reference>
<evidence type="ECO:0000256" key="2">
    <source>
        <dbReference type="SAM" id="SignalP"/>
    </source>
</evidence>
<accession>A0A1A9UY29</accession>
<sequence>MEFKILVFILYVLSLVYGNNYDDDDELSSEGCKEATDRHMKSDHESLNVCDIALRKLVVLKEAFDNVFDNVTQNYFDGGAEESHGRRTKQKLPPPLFWILEEIIKSAFEKTNSDFSESTTPSTPPTLSTSSDVETENLKGIPLADRNVQQGIPFITYHISDAYADFNKQRILKLFSVVEMVTCIKFSPTVNYEEANLLVTPHYNTNCESKMLMNETLIMNLGRPDCFKGKVLMRVLLDGLGVERDDNFGIWNPLADKQTITEEECLSLNAKYGCLVGSNTTKFIRHCRTLENYH</sequence>
<dbReference type="GO" id="GO:0008237">
    <property type="term" value="F:metallopeptidase activity"/>
    <property type="evidence" value="ECO:0007669"/>
    <property type="project" value="InterPro"/>
</dbReference>
<keyword evidence="2" id="KW-0732">Signal</keyword>
<feature type="compositionally biased region" description="Low complexity" evidence="1">
    <location>
        <begin position="118"/>
        <end position="131"/>
    </location>
</feature>
<dbReference type="EnsemblMetazoa" id="GAUT019494-RA">
    <property type="protein sequence ID" value="GAUT019494-PA"/>
    <property type="gene ID" value="GAUT019494"/>
</dbReference>